<dbReference type="InterPro" id="IPR000941">
    <property type="entry name" value="Enolase"/>
</dbReference>
<evidence type="ECO:0000313" key="10">
    <source>
        <dbReference type="EMBL" id="CBN76679.1"/>
    </source>
</evidence>
<evidence type="ECO:0000256" key="7">
    <source>
        <dbReference type="SAM" id="MobiDB-lite"/>
    </source>
</evidence>
<dbReference type="CDD" id="cd22962">
    <property type="entry name" value="DD_AtENO3-like"/>
    <property type="match status" value="1"/>
</dbReference>
<dbReference type="InterPro" id="IPR020810">
    <property type="entry name" value="Enolase_C"/>
</dbReference>
<keyword evidence="11" id="KW-1185">Reference proteome</keyword>
<dbReference type="Pfam" id="PF00113">
    <property type="entry name" value="Enolase_C"/>
    <property type="match status" value="2"/>
</dbReference>
<evidence type="ECO:0000256" key="6">
    <source>
        <dbReference type="ARBA" id="ARBA00023239"/>
    </source>
</evidence>
<evidence type="ECO:0000256" key="3">
    <source>
        <dbReference type="ARBA" id="ARBA00012058"/>
    </source>
</evidence>
<dbReference type="EMBL" id="FN649726">
    <property type="protein sequence ID" value="CBN76679.1"/>
    <property type="molecule type" value="Genomic_DNA"/>
</dbReference>
<feature type="region of interest" description="Disordered" evidence="7">
    <location>
        <begin position="369"/>
        <end position="401"/>
    </location>
</feature>
<evidence type="ECO:0000256" key="4">
    <source>
        <dbReference type="ARBA" id="ARBA00022842"/>
    </source>
</evidence>
<feature type="compositionally biased region" description="Polar residues" evidence="7">
    <location>
        <begin position="381"/>
        <end position="391"/>
    </location>
</feature>
<comment type="pathway">
    <text evidence="1">Carbohydrate degradation; glycolysis; pyruvate from D-glyceraldehyde 3-phosphate: step 4/5.</text>
</comment>
<dbReference type="UniPathway" id="UPA00109">
    <property type="reaction ID" value="UER00187"/>
</dbReference>
<dbReference type="SUPFAM" id="SSF47391">
    <property type="entry name" value="Dimerization-anchoring domain of cAMP-dependent PK regulatory subunit"/>
    <property type="match status" value="1"/>
</dbReference>
<dbReference type="EMBL" id="FN647682">
    <property type="protein sequence ID" value="CBN76679.1"/>
    <property type="molecule type" value="Genomic_DNA"/>
</dbReference>
<dbReference type="SMART" id="SM01193">
    <property type="entry name" value="Enolase_N"/>
    <property type="match status" value="1"/>
</dbReference>
<dbReference type="GO" id="GO:0000287">
    <property type="term" value="F:magnesium ion binding"/>
    <property type="evidence" value="ECO:0007669"/>
    <property type="project" value="InterPro"/>
</dbReference>
<dbReference type="InterPro" id="IPR029017">
    <property type="entry name" value="Enolase-like_N"/>
</dbReference>
<name>D8LBH0_ECTSI</name>
<dbReference type="Gene3D" id="3.30.390.10">
    <property type="entry name" value="Enolase-like, N-terminal domain"/>
    <property type="match status" value="1"/>
</dbReference>
<dbReference type="SUPFAM" id="SSF54826">
    <property type="entry name" value="Enolase N-terminal domain-like"/>
    <property type="match status" value="1"/>
</dbReference>
<proteinExistence type="inferred from homology"/>
<reference evidence="10 11" key="1">
    <citation type="journal article" date="2010" name="Nature">
        <title>The Ectocarpus genome and the independent evolution of multicellularity in brown algae.</title>
        <authorList>
            <person name="Cock J.M."/>
            <person name="Sterck L."/>
            <person name="Rouze P."/>
            <person name="Scornet D."/>
            <person name="Allen A.E."/>
            <person name="Amoutzias G."/>
            <person name="Anthouard V."/>
            <person name="Artiguenave F."/>
            <person name="Aury J.M."/>
            <person name="Badger J.H."/>
            <person name="Beszteri B."/>
            <person name="Billiau K."/>
            <person name="Bonnet E."/>
            <person name="Bothwell J.H."/>
            <person name="Bowler C."/>
            <person name="Boyen C."/>
            <person name="Brownlee C."/>
            <person name="Carrano C.J."/>
            <person name="Charrier B."/>
            <person name="Cho G.Y."/>
            <person name="Coelho S.M."/>
            <person name="Collen J."/>
            <person name="Corre E."/>
            <person name="Da Silva C."/>
            <person name="Delage L."/>
            <person name="Delaroque N."/>
            <person name="Dittami S.M."/>
            <person name="Doulbeau S."/>
            <person name="Elias M."/>
            <person name="Farnham G."/>
            <person name="Gachon C.M."/>
            <person name="Gschloessl B."/>
            <person name="Heesch S."/>
            <person name="Jabbari K."/>
            <person name="Jubin C."/>
            <person name="Kawai H."/>
            <person name="Kimura K."/>
            <person name="Kloareg B."/>
            <person name="Kupper F.C."/>
            <person name="Lang D."/>
            <person name="Le Bail A."/>
            <person name="Leblanc C."/>
            <person name="Lerouge P."/>
            <person name="Lohr M."/>
            <person name="Lopez P.J."/>
            <person name="Martens C."/>
            <person name="Maumus F."/>
            <person name="Michel G."/>
            <person name="Miranda-Saavedra D."/>
            <person name="Morales J."/>
            <person name="Moreau H."/>
            <person name="Motomura T."/>
            <person name="Nagasato C."/>
            <person name="Napoli C.A."/>
            <person name="Nelson D.R."/>
            <person name="Nyvall-Collen P."/>
            <person name="Peters A.F."/>
            <person name="Pommier C."/>
            <person name="Potin P."/>
            <person name="Poulain J."/>
            <person name="Quesneville H."/>
            <person name="Read B."/>
            <person name="Rensing S.A."/>
            <person name="Ritter A."/>
            <person name="Rousvoal S."/>
            <person name="Samanta M."/>
            <person name="Samson G."/>
            <person name="Schroeder D.C."/>
            <person name="Segurens B."/>
            <person name="Strittmatter M."/>
            <person name="Tonon T."/>
            <person name="Tregear J.W."/>
            <person name="Valentin K."/>
            <person name="von Dassow P."/>
            <person name="Yamagishi T."/>
            <person name="Van de Peer Y."/>
            <person name="Wincker P."/>
        </authorList>
    </citation>
    <scope>NUCLEOTIDE SEQUENCE [LARGE SCALE GENOMIC DNA]</scope>
    <source>
        <strain evidence="11">Ec32 / CCAP1310/4</strain>
    </source>
</reference>
<protein>
    <recommendedName>
        <fullName evidence="3">phosphopyruvate hydratase</fullName>
        <ecNumber evidence="3">4.2.1.11</ecNumber>
    </recommendedName>
</protein>
<dbReference type="GO" id="GO:0006096">
    <property type="term" value="P:glycolytic process"/>
    <property type="evidence" value="ECO:0007669"/>
    <property type="project" value="UniProtKB-UniPathway"/>
</dbReference>
<sequence length="522" mass="56097">MADDQEERREIEAYLQQHHLQTFIGDAVNEVVKERPKDPLSKLGDALRACSDASRQIQKVHGRQILNGEALPALEVEIRTGQGPVFAAVSSGPYDDNEEVFEGRGLLQAVEHTDQILAEILLGKDPTQQTKIDKSLTQESTLPANVVSAASIACCKAGAKQNLVAVFDHIGTMCDNSDGRIPVTAFSTINGGQSAASSLWVQDIFIVPTGDLVSLSDRLAAASAVHRTLEDTARNAGQEVLQRGPRGGFCNGAGTFEHLMDCLMTSLDTVGHLGRVEFVVDVHASRLVPSSEESEVTEKDEERTTEYDLTTFSSDTTALELTSAQTLLDTYLEWLEKYPITAFVEPFADTDVAMSKELLIRGNQVLQAKAGASRDPGDSTAAASTGETQAENPGPTENVEIGGDDSCLLRVIADESVSKPSQLLFVNEQRGANAVVINTSKFSTLSEIITLTTRARDLGWAIMVAAVDEHELEGDFFAELGVGMRAEQILLGGLRSASTIAACTRLMRVEDEGVPHVGVGNE</sequence>
<dbReference type="GO" id="GO:0000015">
    <property type="term" value="C:phosphopyruvate hydratase complex"/>
    <property type="evidence" value="ECO:0007669"/>
    <property type="project" value="InterPro"/>
</dbReference>
<evidence type="ECO:0000256" key="1">
    <source>
        <dbReference type="ARBA" id="ARBA00005031"/>
    </source>
</evidence>
<evidence type="ECO:0000259" key="9">
    <source>
        <dbReference type="SMART" id="SM01193"/>
    </source>
</evidence>
<keyword evidence="5" id="KW-0324">Glycolysis</keyword>
<dbReference type="Gene3D" id="3.20.20.120">
    <property type="entry name" value="Enolase-like C-terminal domain"/>
    <property type="match status" value="1"/>
</dbReference>
<dbReference type="InterPro" id="IPR020811">
    <property type="entry name" value="Enolase_N"/>
</dbReference>
<dbReference type="GO" id="GO:0004634">
    <property type="term" value="F:phosphopyruvate hydratase activity"/>
    <property type="evidence" value="ECO:0007669"/>
    <property type="project" value="UniProtKB-EC"/>
</dbReference>
<dbReference type="SMART" id="SM01192">
    <property type="entry name" value="Enolase_C"/>
    <property type="match status" value="1"/>
</dbReference>
<dbReference type="PANTHER" id="PTHR11902:SF1">
    <property type="entry name" value="ENOLASE"/>
    <property type="match status" value="1"/>
</dbReference>
<evidence type="ECO:0000259" key="8">
    <source>
        <dbReference type="SMART" id="SM01192"/>
    </source>
</evidence>
<dbReference type="PANTHER" id="PTHR11902">
    <property type="entry name" value="ENOLASE"/>
    <property type="match status" value="1"/>
</dbReference>
<comment type="similarity">
    <text evidence="2">Belongs to the enolase family.</text>
</comment>
<feature type="domain" description="Enolase N-terminal" evidence="9">
    <location>
        <begin position="57"/>
        <end position="170"/>
    </location>
</feature>
<dbReference type="OMA" id="KACTCLL"/>
<evidence type="ECO:0000256" key="2">
    <source>
        <dbReference type="ARBA" id="ARBA00009604"/>
    </source>
</evidence>
<dbReference type="SUPFAM" id="SSF51604">
    <property type="entry name" value="Enolase C-terminal domain-like"/>
    <property type="match status" value="2"/>
</dbReference>
<dbReference type="InParanoid" id="D8LBH0"/>
<gene>
    <name evidence="10" type="ORF">Esi_0000_0454</name>
</gene>
<dbReference type="AlphaFoldDB" id="D8LBH0"/>
<evidence type="ECO:0000313" key="11">
    <source>
        <dbReference type="Proteomes" id="UP000002630"/>
    </source>
</evidence>
<dbReference type="EC" id="4.2.1.11" evidence="3"/>
<accession>D8LBH0</accession>
<feature type="domain" description="Enolase C-terminal TIM barrel" evidence="8">
    <location>
        <begin position="178"/>
        <end position="516"/>
    </location>
</feature>
<keyword evidence="4" id="KW-0460">Magnesium</keyword>
<dbReference type="Pfam" id="PF03952">
    <property type="entry name" value="Enolase_N"/>
    <property type="match status" value="1"/>
</dbReference>
<dbReference type="STRING" id="2880.D8LBH0"/>
<keyword evidence="6" id="KW-0456">Lyase</keyword>
<dbReference type="Proteomes" id="UP000002630">
    <property type="component" value="Linkage Group LG01"/>
</dbReference>
<dbReference type="eggNOG" id="KOG2670">
    <property type="taxonomic scope" value="Eukaryota"/>
</dbReference>
<organism evidence="10 11">
    <name type="scientific">Ectocarpus siliculosus</name>
    <name type="common">Brown alga</name>
    <name type="synonym">Conferva siliculosa</name>
    <dbReference type="NCBI Taxonomy" id="2880"/>
    <lineage>
        <taxon>Eukaryota</taxon>
        <taxon>Sar</taxon>
        <taxon>Stramenopiles</taxon>
        <taxon>Ochrophyta</taxon>
        <taxon>PX clade</taxon>
        <taxon>Phaeophyceae</taxon>
        <taxon>Ectocarpales</taxon>
        <taxon>Ectocarpaceae</taxon>
        <taxon>Ectocarpus</taxon>
    </lineage>
</organism>
<evidence type="ECO:0000256" key="5">
    <source>
        <dbReference type="ARBA" id="ARBA00023152"/>
    </source>
</evidence>
<dbReference type="OrthoDB" id="157471at2759"/>
<dbReference type="InterPro" id="IPR036849">
    <property type="entry name" value="Enolase-like_C_sf"/>
</dbReference>